<evidence type="ECO:0000313" key="13">
    <source>
        <dbReference type="Proteomes" id="UP000043763"/>
    </source>
</evidence>
<dbReference type="InterPro" id="IPR016055">
    <property type="entry name" value="A-D-PHexomutase_a/b/a-I/II/III"/>
</dbReference>
<dbReference type="Proteomes" id="UP000043763">
    <property type="component" value="Unassembled WGS sequence"/>
</dbReference>
<dbReference type="PANTHER" id="PTHR45745">
    <property type="entry name" value="PHOSPHOMANNOMUTASE 45A"/>
    <property type="match status" value="1"/>
</dbReference>
<evidence type="ECO:0000313" key="12">
    <source>
        <dbReference type="EMBL" id="CRF31740.1"/>
    </source>
</evidence>
<evidence type="ECO:0000256" key="6">
    <source>
        <dbReference type="ARBA" id="ARBA00023235"/>
    </source>
</evidence>
<dbReference type="Pfam" id="PF02879">
    <property type="entry name" value="PGM_PMM_II"/>
    <property type="match status" value="1"/>
</dbReference>
<organism evidence="12 13">
    <name type="scientific">Brachyspira suanatina</name>
    <dbReference type="NCBI Taxonomy" id="381802"/>
    <lineage>
        <taxon>Bacteria</taxon>
        <taxon>Pseudomonadati</taxon>
        <taxon>Spirochaetota</taxon>
        <taxon>Spirochaetia</taxon>
        <taxon>Brachyspirales</taxon>
        <taxon>Brachyspiraceae</taxon>
        <taxon>Brachyspira</taxon>
    </lineage>
</organism>
<reference evidence="13" key="1">
    <citation type="submission" date="2015-04" db="EMBL/GenBank/DDBJ databases">
        <authorList>
            <person name="Mushtaq Mamoona"/>
        </authorList>
    </citation>
    <scope>NUCLEOTIDE SEQUENCE [LARGE SCALE GENOMIC DNA]</scope>
    <source>
        <strain evidence="13">AN4859/03</strain>
    </source>
</reference>
<dbReference type="InterPro" id="IPR005843">
    <property type="entry name" value="A-D-PHexomutase_C"/>
</dbReference>
<evidence type="ECO:0000256" key="5">
    <source>
        <dbReference type="ARBA" id="ARBA00022842"/>
    </source>
</evidence>
<comment type="similarity">
    <text evidence="2 7">Belongs to the phosphohexose mutase family.</text>
</comment>
<feature type="domain" description="Alpha-D-phosphohexomutase alpha/beta/alpha" evidence="10">
    <location>
        <begin position="204"/>
        <end position="312"/>
    </location>
</feature>
<keyword evidence="13" id="KW-1185">Reference proteome</keyword>
<dbReference type="GO" id="GO:0008973">
    <property type="term" value="F:phosphopentomutase activity"/>
    <property type="evidence" value="ECO:0007669"/>
    <property type="project" value="TreeGrafter"/>
</dbReference>
<dbReference type="GO" id="GO:0000287">
    <property type="term" value="F:magnesium ion binding"/>
    <property type="evidence" value="ECO:0007669"/>
    <property type="project" value="InterPro"/>
</dbReference>
<evidence type="ECO:0000259" key="9">
    <source>
        <dbReference type="Pfam" id="PF02878"/>
    </source>
</evidence>
<sequence length="563" mass="62933">MEQEVKARIDSWLNGSYDEETKKEIKALLDAGNEKELIDAFYRDLEFGTGGLRGIMGVGTNRMNKYTVGVATQGLANYILKQGGSNYKVAIGYDSRNNSDVFSKAAAEILSSNGISVYLYDDIHPISLLSYAVRSLDCIAGIVVTASHNPKEYNGYKVYWTDGAQVIPPHDKNIIDEVLKVKPEEVKMGDSSKVTIIGKDIEDKYMNDLMGYLVNPDIIKKHHDIKIVYTPIHGSGYKMVPMALRKAGFTNLTTMEGAQPPNGNFPTVESPNPENPEALKIAVDKAKEIGAELVMGTDPDCDRMGCALLTKDGSYMYLTGNQIGSIMAYYLITNKKNVKNPYIVKTIVTTELARAIADANNVKLYDVLTGFKWIADVIERDKEGTYLFGFEESFGYCINSNVRDKDGVSSCLMLAEVLAYCKDNNMTLADYLESIYEKYGYFYEETISITKKGADGAKAIADLMTYYRNNLPKEISGVKVESISDYEKKEVYDNTGKKIKDITLPKSNVLQYILEDKTKITIRPSGTEPKIKFYFEVCVKESKDKRLAVAKEKVANFKKFIKE</sequence>
<name>A0A0G4K3W1_9SPIR</name>
<keyword evidence="3" id="KW-0597">Phosphoprotein</keyword>
<dbReference type="Gene3D" id="3.40.120.10">
    <property type="entry name" value="Alpha-D-Glucose-1,6-Bisphosphate, subunit A, domain 3"/>
    <property type="match status" value="3"/>
</dbReference>
<evidence type="ECO:0000256" key="7">
    <source>
        <dbReference type="RuleBase" id="RU004326"/>
    </source>
</evidence>
<dbReference type="Pfam" id="PF02880">
    <property type="entry name" value="PGM_PMM_III"/>
    <property type="match status" value="1"/>
</dbReference>
<dbReference type="Pfam" id="PF02878">
    <property type="entry name" value="PGM_PMM_I"/>
    <property type="match status" value="1"/>
</dbReference>
<gene>
    <name evidence="12" type="ORF">BRSU_0340</name>
</gene>
<evidence type="ECO:0000259" key="8">
    <source>
        <dbReference type="Pfam" id="PF00408"/>
    </source>
</evidence>
<dbReference type="PANTHER" id="PTHR45745:SF1">
    <property type="entry name" value="PHOSPHOGLUCOMUTASE 2B-RELATED"/>
    <property type="match status" value="1"/>
</dbReference>
<protein>
    <submittedName>
        <fullName evidence="12">Phosphoglucomutase</fullName>
    </submittedName>
</protein>
<accession>A0A0G4K3W1</accession>
<comment type="cofactor">
    <cofactor evidence="1">
        <name>Mg(2+)</name>
        <dbReference type="ChEBI" id="CHEBI:18420"/>
    </cofactor>
</comment>
<feature type="domain" description="Alpha-D-phosphohexomutase C-terminal" evidence="8">
    <location>
        <begin position="506"/>
        <end position="549"/>
    </location>
</feature>
<dbReference type="Gene3D" id="3.30.310.50">
    <property type="entry name" value="Alpha-D-phosphohexomutase, C-terminal domain"/>
    <property type="match status" value="1"/>
</dbReference>
<dbReference type="InterPro" id="IPR005846">
    <property type="entry name" value="A-D-PHexomutase_a/b/a-III"/>
</dbReference>
<dbReference type="CDD" id="cd05799">
    <property type="entry name" value="PGM2"/>
    <property type="match status" value="1"/>
</dbReference>
<evidence type="ECO:0000259" key="10">
    <source>
        <dbReference type="Pfam" id="PF02879"/>
    </source>
</evidence>
<dbReference type="InterPro" id="IPR005844">
    <property type="entry name" value="A-D-PHexomutase_a/b/a-I"/>
</dbReference>
<dbReference type="InterPro" id="IPR016066">
    <property type="entry name" value="A-D-PHexomutase_CS"/>
</dbReference>
<keyword evidence="6" id="KW-0413">Isomerase</keyword>
<evidence type="ECO:0000256" key="1">
    <source>
        <dbReference type="ARBA" id="ARBA00001946"/>
    </source>
</evidence>
<dbReference type="InterPro" id="IPR036900">
    <property type="entry name" value="A-D-PHexomutase_C_sf"/>
</dbReference>
<evidence type="ECO:0000259" key="11">
    <source>
        <dbReference type="Pfam" id="PF02880"/>
    </source>
</evidence>
<feature type="domain" description="Alpha-D-phosphohexomutase alpha/beta/alpha" evidence="9">
    <location>
        <begin position="46"/>
        <end position="181"/>
    </location>
</feature>
<dbReference type="GO" id="GO:0005975">
    <property type="term" value="P:carbohydrate metabolic process"/>
    <property type="evidence" value="ECO:0007669"/>
    <property type="project" value="InterPro"/>
</dbReference>
<dbReference type="SUPFAM" id="SSF53738">
    <property type="entry name" value="Phosphoglucomutase, first 3 domains"/>
    <property type="match status" value="3"/>
</dbReference>
<evidence type="ECO:0000256" key="3">
    <source>
        <dbReference type="ARBA" id="ARBA00022553"/>
    </source>
</evidence>
<dbReference type="InterPro" id="IPR005845">
    <property type="entry name" value="A-D-PHexomutase_a/b/a-II"/>
</dbReference>
<keyword evidence="5 7" id="KW-0460">Magnesium</keyword>
<dbReference type="AlphaFoldDB" id="A0A0G4K3W1"/>
<evidence type="ECO:0000256" key="2">
    <source>
        <dbReference type="ARBA" id="ARBA00010231"/>
    </source>
</evidence>
<dbReference type="OrthoDB" id="9806956at2"/>
<dbReference type="RefSeq" id="WP_048593485.1">
    <property type="nucleotide sequence ID" value="NZ_CVLB01000001.1"/>
</dbReference>
<keyword evidence="4 7" id="KW-0479">Metal-binding</keyword>
<dbReference type="GO" id="GO:0006166">
    <property type="term" value="P:purine ribonucleoside salvage"/>
    <property type="evidence" value="ECO:0007669"/>
    <property type="project" value="TreeGrafter"/>
</dbReference>
<dbReference type="SUPFAM" id="SSF55957">
    <property type="entry name" value="Phosphoglucomutase, C-terminal domain"/>
    <property type="match status" value="1"/>
</dbReference>
<evidence type="ECO:0000256" key="4">
    <source>
        <dbReference type="ARBA" id="ARBA00022723"/>
    </source>
</evidence>
<dbReference type="PROSITE" id="PS00710">
    <property type="entry name" value="PGM_PMM"/>
    <property type="match status" value="1"/>
</dbReference>
<proteinExistence type="inferred from homology"/>
<dbReference type="EMBL" id="CVLB01000001">
    <property type="protein sequence ID" value="CRF31740.1"/>
    <property type="molecule type" value="Genomic_DNA"/>
</dbReference>
<dbReference type="Pfam" id="PF00408">
    <property type="entry name" value="PGM_PMM_IV"/>
    <property type="match status" value="1"/>
</dbReference>
<feature type="domain" description="Alpha-D-phosphohexomutase alpha/beta/alpha" evidence="11">
    <location>
        <begin position="319"/>
        <end position="439"/>
    </location>
</feature>